<keyword evidence="4" id="KW-0378">Hydrolase</keyword>
<dbReference type="CDD" id="cd05476">
    <property type="entry name" value="pepsin_A_like_plant"/>
    <property type="match status" value="1"/>
</dbReference>
<proteinExistence type="inferred from homology"/>
<organism evidence="7 8">
    <name type="scientific">Lithocarpus litseifolius</name>
    <dbReference type="NCBI Taxonomy" id="425828"/>
    <lineage>
        <taxon>Eukaryota</taxon>
        <taxon>Viridiplantae</taxon>
        <taxon>Streptophyta</taxon>
        <taxon>Embryophyta</taxon>
        <taxon>Tracheophyta</taxon>
        <taxon>Spermatophyta</taxon>
        <taxon>Magnoliopsida</taxon>
        <taxon>eudicotyledons</taxon>
        <taxon>Gunneridae</taxon>
        <taxon>Pentapetalae</taxon>
        <taxon>rosids</taxon>
        <taxon>fabids</taxon>
        <taxon>Fagales</taxon>
        <taxon>Fagaceae</taxon>
        <taxon>Lithocarpus</taxon>
    </lineage>
</organism>
<dbReference type="GO" id="GO:0006508">
    <property type="term" value="P:proteolysis"/>
    <property type="evidence" value="ECO:0007669"/>
    <property type="project" value="UniProtKB-KW"/>
</dbReference>
<dbReference type="Pfam" id="PF14541">
    <property type="entry name" value="TAXi_C"/>
    <property type="match status" value="1"/>
</dbReference>
<dbReference type="InterPro" id="IPR033121">
    <property type="entry name" value="PEPTIDASE_A1"/>
</dbReference>
<protein>
    <recommendedName>
        <fullName evidence="6">Peptidase A1 domain-containing protein</fullName>
    </recommendedName>
</protein>
<evidence type="ECO:0000256" key="1">
    <source>
        <dbReference type="ARBA" id="ARBA00007447"/>
    </source>
</evidence>
<comment type="caution">
    <text evidence="7">The sequence shown here is derived from an EMBL/GenBank/DDBJ whole genome shotgun (WGS) entry which is preliminary data.</text>
</comment>
<evidence type="ECO:0000259" key="6">
    <source>
        <dbReference type="PROSITE" id="PS51767"/>
    </source>
</evidence>
<evidence type="ECO:0000256" key="5">
    <source>
        <dbReference type="ARBA" id="ARBA00023180"/>
    </source>
</evidence>
<evidence type="ECO:0000313" key="7">
    <source>
        <dbReference type="EMBL" id="KAL0005719.1"/>
    </source>
</evidence>
<evidence type="ECO:0000256" key="2">
    <source>
        <dbReference type="ARBA" id="ARBA00022670"/>
    </source>
</evidence>
<dbReference type="EMBL" id="JAZDWU010000004">
    <property type="protein sequence ID" value="KAL0005719.1"/>
    <property type="molecule type" value="Genomic_DNA"/>
</dbReference>
<dbReference type="PROSITE" id="PS51767">
    <property type="entry name" value="PEPTIDASE_A1"/>
    <property type="match status" value="1"/>
</dbReference>
<dbReference type="PANTHER" id="PTHR47967:SF136">
    <property type="match status" value="1"/>
</dbReference>
<dbReference type="InterPro" id="IPR032861">
    <property type="entry name" value="TAXi_N"/>
</dbReference>
<keyword evidence="5" id="KW-0325">Glycoprotein</keyword>
<dbReference type="GO" id="GO:0004190">
    <property type="term" value="F:aspartic-type endopeptidase activity"/>
    <property type="evidence" value="ECO:0007669"/>
    <property type="project" value="UniProtKB-KW"/>
</dbReference>
<keyword evidence="3" id="KW-0064">Aspartyl protease</keyword>
<dbReference type="Proteomes" id="UP001459277">
    <property type="component" value="Unassembled WGS sequence"/>
</dbReference>
<evidence type="ECO:0000313" key="8">
    <source>
        <dbReference type="Proteomes" id="UP001459277"/>
    </source>
</evidence>
<dbReference type="Pfam" id="PF14543">
    <property type="entry name" value="TAXi_N"/>
    <property type="match status" value="1"/>
</dbReference>
<keyword evidence="2" id="KW-0645">Protease</keyword>
<reference evidence="7 8" key="1">
    <citation type="submission" date="2024-01" db="EMBL/GenBank/DDBJ databases">
        <title>A telomere-to-telomere, gap-free genome of sweet tea (Lithocarpus litseifolius).</title>
        <authorList>
            <person name="Zhou J."/>
        </authorList>
    </citation>
    <scope>NUCLEOTIDE SEQUENCE [LARGE SCALE GENOMIC DNA]</scope>
    <source>
        <strain evidence="7">Zhou-2022a</strain>
        <tissue evidence="7">Leaf</tissue>
    </source>
</reference>
<evidence type="ECO:0000256" key="3">
    <source>
        <dbReference type="ARBA" id="ARBA00022750"/>
    </source>
</evidence>
<accession>A0AAW2D6M8</accession>
<name>A0AAW2D6M8_9ROSI</name>
<dbReference type="InterPro" id="IPR021109">
    <property type="entry name" value="Peptidase_aspartic_dom_sf"/>
</dbReference>
<dbReference type="InterPro" id="IPR034161">
    <property type="entry name" value="Pepsin-like_plant"/>
</dbReference>
<evidence type="ECO:0000256" key="4">
    <source>
        <dbReference type="ARBA" id="ARBA00022801"/>
    </source>
</evidence>
<sequence length="459" mass="51506">MGTRNLFDVPICFLLTLLIFLLTCLGTNGFSIKLIPRYSIDSILFPKNLSLLEKHFRIAKLSKARALHFKSMSFVDAINSTNQGIQALQPKVEYSLGNLYIAQMNIGTPPYSALLLVDTASAETWVQGEGCENCFPIRGGSFNYHVSGTYHRLSCDDPLCVPKICEENLCSYENIYSDGTYTKGHISTETFTFPVDGGGSISYKNVVFGVGLDNKNILFVQNLGSKNIVSGLFGLGVGKRSILRQLEADTDLRFSYCLPLWNDKPGTYTYLSFGKDAKIKGNDQEIVQTTPIIPDQDRYYVEVLKISMNGNDLPIDKIEFQLRSDSSGGFSIDTGAAITFLVENAYKVVRDEIVRYLGAYNWNPMPHSDIPYDLCYKVVQQTKNIPLPSLTIHFLGAKLELDPNRIFSYVTKNILCMFILPIPEQGPNALGAFQQTNYRFLFDVKVGNMYFVREKCHNN</sequence>
<keyword evidence="8" id="KW-1185">Reference proteome</keyword>
<dbReference type="InterPro" id="IPR032799">
    <property type="entry name" value="TAXi_C"/>
</dbReference>
<dbReference type="PANTHER" id="PTHR47967">
    <property type="entry name" value="OS07G0603500 PROTEIN-RELATED"/>
    <property type="match status" value="1"/>
</dbReference>
<gene>
    <name evidence="7" type="ORF">SO802_013280</name>
</gene>
<dbReference type="SUPFAM" id="SSF50630">
    <property type="entry name" value="Acid proteases"/>
    <property type="match status" value="1"/>
</dbReference>
<dbReference type="AlphaFoldDB" id="A0AAW2D6M8"/>
<comment type="similarity">
    <text evidence="1">Belongs to the peptidase A1 family.</text>
</comment>
<feature type="domain" description="Peptidase A1" evidence="6">
    <location>
        <begin position="100"/>
        <end position="452"/>
    </location>
</feature>
<dbReference type="InterPro" id="IPR051708">
    <property type="entry name" value="Plant_Aspart_Prot_A1"/>
</dbReference>
<dbReference type="Gene3D" id="2.40.70.10">
    <property type="entry name" value="Acid Proteases"/>
    <property type="match status" value="2"/>
</dbReference>